<evidence type="ECO:0000256" key="1">
    <source>
        <dbReference type="SAM" id="MobiDB-lite"/>
    </source>
</evidence>
<dbReference type="InterPro" id="IPR019261">
    <property type="entry name" value="PARG_cat_microbial"/>
</dbReference>
<reference evidence="3 4" key="1">
    <citation type="submission" date="2024-04" db="EMBL/GenBank/DDBJ databases">
        <title>Tritrichomonas musculus Genome.</title>
        <authorList>
            <person name="Alves-Ferreira E."/>
            <person name="Grigg M."/>
            <person name="Lorenzi H."/>
            <person name="Galac M."/>
        </authorList>
    </citation>
    <scope>NUCLEOTIDE SEQUENCE [LARGE SCALE GENOMIC DNA]</scope>
    <source>
        <strain evidence="3 4">EAF2021</strain>
    </source>
</reference>
<dbReference type="Proteomes" id="UP001470230">
    <property type="component" value="Unassembled WGS sequence"/>
</dbReference>
<keyword evidence="4" id="KW-1185">Reference proteome</keyword>
<dbReference type="EMBL" id="JAPFFF010000023">
    <property type="protein sequence ID" value="KAK8852652.1"/>
    <property type="molecule type" value="Genomic_DNA"/>
</dbReference>
<accession>A0ABR2HU57</accession>
<dbReference type="PANTHER" id="PTHR35596:SF1">
    <property type="entry name" value="MICROBIAL-TYPE PARG CATALYTIC DOMAIN-CONTAINING PROTEIN"/>
    <property type="match status" value="1"/>
</dbReference>
<dbReference type="Gene3D" id="3.40.220.10">
    <property type="entry name" value="Leucine Aminopeptidase, subunit E, domain 1"/>
    <property type="match status" value="1"/>
</dbReference>
<sequence length="458" mass="52536">MWKWVKSIFTKNNESISPEQDQKEISKDSNSQITNNDSNNKTDASNNDPNNKTNASNNDQKSGANSHPVINEFLLKNSAVPNSDINSDINSENQLSTQQDLDDNQINQSSLNRYKKLISNSIEPNDSNNFINKNSNIRIQNRIVNGNHHQQQFHLDSVYNEDDQNQPLSREDRQRQKICQETMEVLRTGKYPFYDKKQRKVIVVDIKKFIESCCLHSETIRPDQTFDSSVTQISNDSFNAQIEVTNESTFQAAYRLKTQEGIKKICILNSASAIQPGGGFLNGREGQEETLSRQSALYFALLYQQEMYDYNKSNDNNYFYSDYMIYSPNVPFFRDDNYQYIKPFSVNVISSPAVNYADLMMSGNIDPSFEEKISDVMKIRCKKILDVSISKGNKAIVLGAFGCDTFKMPPDKVSGIFNELLFDQNYANYFDKVVFPIPSKNIQESNNTFEVFKNNLEH</sequence>
<dbReference type="NCBIfam" id="TIGR02452">
    <property type="entry name" value="TIGR02452 family protein"/>
    <property type="match status" value="1"/>
</dbReference>
<evidence type="ECO:0000313" key="4">
    <source>
        <dbReference type="Proteomes" id="UP001470230"/>
    </source>
</evidence>
<feature type="compositionally biased region" description="Polar residues" evidence="1">
    <location>
        <begin position="92"/>
        <end position="105"/>
    </location>
</feature>
<dbReference type="InterPro" id="IPR012664">
    <property type="entry name" value="CHP02452"/>
</dbReference>
<feature type="domain" description="Microbial-type PARG catalytic" evidence="2">
    <location>
        <begin position="180"/>
        <end position="335"/>
    </location>
</feature>
<gene>
    <name evidence="3" type="ORF">M9Y10_017640</name>
</gene>
<evidence type="ECO:0000259" key="2">
    <source>
        <dbReference type="Pfam" id="PF10021"/>
    </source>
</evidence>
<dbReference type="Pfam" id="PF10021">
    <property type="entry name" value="PARG_cat_microb"/>
    <property type="match status" value="1"/>
</dbReference>
<protein>
    <recommendedName>
        <fullName evidence="2">Microbial-type PARG catalytic domain-containing protein</fullName>
    </recommendedName>
</protein>
<name>A0ABR2HU57_9EUKA</name>
<feature type="compositionally biased region" description="Polar residues" evidence="1">
    <location>
        <begin position="28"/>
        <end position="65"/>
    </location>
</feature>
<dbReference type="PANTHER" id="PTHR35596">
    <property type="entry name" value="DUF2263 DOMAIN-CONTAINING PROTEIN"/>
    <property type="match status" value="1"/>
</dbReference>
<evidence type="ECO:0000313" key="3">
    <source>
        <dbReference type="EMBL" id="KAK8852652.1"/>
    </source>
</evidence>
<feature type="region of interest" description="Disordered" evidence="1">
    <location>
        <begin position="84"/>
        <end position="105"/>
    </location>
</feature>
<comment type="caution">
    <text evidence="3">The sequence shown here is derived from an EMBL/GenBank/DDBJ whole genome shotgun (WGS) entry which is preliminary data.</text>
</comment>
<dbReference type="InterPro" id="IPR043472">
    <property type="entry name" value="Macro_dom-like"/>
</dbReference>
<feature type="region of interest" description="Disordered" evidence="1">
    <location>
        <begin position="15"/>
        <end position="66"/>
    </location>
</feature>
<proteinExistence type="predicted"/>
<organism evidence="3 4">
    <name type="scientific">Tritrichomonas musculus</name>
    <dbReference type="NCBI Taxonomy" id="1915356"/>
    <lineage>
        <taxon>Eukaryota</taxon>
        <taxon>Metamonada</taxon>
        <taxon>Parabasalia</taxon>
        <taxon>Tritrichomonadida</taxon>
        <taxon>Tritrichomonadidae</taxon>
        <taxon>Tritrichomonas</taxon>
    </lineage>
</organism>